<evidence type="ECO:0000313" key="2">
    <source>
        <dbReference type="Proteomes" id="UP000249799"/>
    </source>
</evidence>
<accession>A0A2Z4FI93</accession>
<dbReference type="Proteomes" id="UP000249799">
    <property type="component" value="Chromosome"/>
</dbReference>
<name>A0A2Z4FI93_9DELT</name>
<protein>
    <recommendedName>
        <fullName evidence="3">Carboxypeptidase regulatory-like domain-containing protein</fullName>
    </recommendedName>
</protein>
<sequence length="215" mass="22784">MSLVVGFSGVLIGCGDDAPTGPGGLEVTWKTSPRGCEDSGVEQVNIQLTRDDVSTDNLFPCTDGAALIEEIDPAEYTLTALGLDDESRTIFIAESTKVTVVSDSVRSAKEQVLTAKPAEVKVEWRFDGGAMCNSVGVSEVSVSIFDDADFLIQNDTFSCGDGFTVFGDIKTTGDFTVIAEANGADEKVYRGDETVSLDRGEEAEVIVVMSEEAAQ</sequence>
<proteinExistence type="predicted"/>
<dbReference type="AlphaFoldDB" id="A0A2Z4FI93"/>
<dbReference type="KEGG" id="bsed:DN745_03410"/>
<organism evidence="1 2">
    <name type="scientific">Bradymonas sediminis</name>
    <dbReference type="NCBI Taxonomy" id="1548548"/>
    <lineage>
        <taxon>Bacteria</taxon>
        <taxon>Deltaproteobacteria</taxon>
        <taxon>Bradymonadales</taxon>
        <taxon>Bradymonadaceae</taxon>
        <taxon>Bradymonas</taxon>
    </lineage>
</organism>
<gene>
    <name evidence="1" type="ORF">DN745_03410</name>
</gene>
<evidence type="ECO:0000313" key="1">
    <source>
        <dbReference type="EMBL" id="AWV88444.1"/>
    </source>
</evidence>
<keyword evidence="2" id="KW-1185">Reference proteome</keyword>
<evidence type="ECO:0008006" key="3">
    <source>
        <dbReference type="Google" id="ProtNLM"/>
    </source>
</evidence>
<reference evidence="1 2" key="1">
    <citation type="submission" date="2018-06" db="EMBL/GenBank/DDBJ databases">
        <title>Lujinxingia sediminis gen. nov. sp. nov., a new facultative anaerobic member of the class Deltaproteobacteria, and proposal of Lujinxingaceae fam. nov.</title>
        <authorList>
            <person name="Guo L.-Y."/>
            <person name="Li C.-M."/>
            <person name="Wang S."/>
            <person name="Du Z.-J."/>
        </authorList>
    </citation>
    <scope>NUCLEOTIDE SEQUENCE [LARGE SCALE GENOMIC DNA]</scope>
    <source>
        <strain evidence="1 2">FA350</strain>
    </source>
</reference>
<dbReference type="EMBL" id="CP030032">
    <property type="protein sequence ID" value="AWV88444.1"/>
    <property type="molecule type" value="Genomic_DNA"/>
</dbReference>